<reference evidence="1" key="1">
    <citation type="submission" date="2021-03" db="EMBL/GenBank/DDBJ databases">
        <title>Antimicrobial resistance genes in bacteria isolated from Japanese honey, and their potential for conferring macrolide and lincosamide resistance in the American foulbrood pathogen Paenibacillus larvae.</title>
        <authorList>
            <person name="Okamoto M."/>
            <person name="Kumagai M."/>
            <person name="Kanamori H."/>
            <person name="Takamatsu D."/>
        </authorList>
    </citation>
    <scope>NUCLEOTIDE SEQUENCE</scope>
    <source>
        <strain evidence="1">J27TS8</strain>
    </source>
</reference>
<comment type="caution">
    <text evidence="1">The sequence shown here is derived from an EMBL/GenBank/DDBJ whole genome shotgun (WGS) entry which is preliminary data.</text>
</comment>
<sequence length="104" mass="12513">MSNIIPISLLKDRYWASLIHLFKNHDKLNQCFNTRFFDIKGETIKVQSLKKHAAPWSTSEKVMLNLALHLFNEKYKFTLSDIDYLDEKNRKLAFEAMRIRFRNY</sequence>
<evidence type="ECO:0000313" key="2">
    <source>
        <dbReference type="Proteomes" id="UP000682111"/>
    </source>
</evidence>
<keyword evidence="2" id="KW-1185">Reference proteome</keyword>
<accession>A0A919WIN5</accession>
<dbReference type="Proteomes" id="UP000682111">
    <property type="component" value="Unassembled WGS sequence"/>
</dbReference>
<name>A0A919WIN5_9BACI</name>
<dbReference type="EMBL" id="BORC01000004">
    <property type="protein sequence ID" value="GIN62741.1"/>
    <property type="molecule type" value="Genomic_DNA"/>
</dbReference>
<proteinExistence type="predicted"/>
<dbReference type="AlphaFoldDB" id="A0A919WIN5"/>
<evidence type="ECO:0000313" key="1">
    <source>
        <dbReference type="EMBL" id="GIN62741.1"/>
    </source>
</evidence>
<organism evidence="1 2">
    <name type="scientific">Robertmurraya siralis</name>
    <dbReference type="NCBI Taxonomy" id="77777"/>
    <lineage>
        <taxon>Bacteria</taxon>
        <taxon>Bacillati</taxon>
        <taxon>Bacillota</taxon>
        <taxon>Bacilli</taxon>
        <taxon>Bacillales</taxon>
        <taxon>Bacillaceae</taxon>
        <taxon>Robertmurraya</taxon>
    </lineage>
</organism>
<dbReference type="RefSeq" id="WP_212933922.1">
    <property type="nucleotide sequence ID" value="NZ_BORC01000004.1"/>
</dbReference>
<gene>
    <name evidence="1" type="ORF">J27TS8_27340</name>
</gene>
<protein>
    <submittedName>
        <fullName evidence="1">Uncharacterized protein</fullName>
    </submittedName>
</protein>